<reference evidence="1 2" key="1">
    <citation type="submission" date="2013-06" db="EMBL/GenBank/DDBJ databases">
        <authorList>
            <person name="Weinstock G."/>
            <person name="Sodergren E."/>
            <person name="Clifton S."/>
            <person name="Fulton L."/>
            <person name="Fulton B."/>
            <person name="Courtney L."/>
            <person name="Fronick C."/>
            <person name="Harrison M."/>
            <person name="Strong C."/>
            <person name="Farmer C."/>
            <person name="Delahaunty K."/>
            <person name="Markovic C."/>
            <person name="Hall O."/>
            <person name="Minx P."/>
            <person name="Tomlinson C."/>
            <person name="Mitreva M."/>
            <person name="Nelson J."/>
            <person name="Hou S."/>
            <person name="Wollam A."/>
            <person name="Pepin K.H."/>
            <person name="Johnson M."/>
            <person name="Bhonagiri V."/>
            <person name="Nash W.E."/>
            <person name="Warren W."/>
            <person name="Chinwalla A."/>
            <person name="Mardis E.R."/>
            <person name="Wilson R.K."/>
        </authorList>
    </citation>
    <scope>NUCLEOTIDE SEQUENCE [LARGE SCALE GENOMIC DNA]</scope>
    <source>
        <strain evidence="1 2">ATCC 51271</strain>
    </source>
</reference>
<dbReference type="EMBL" id="ACIL03000013">
    <property type="protein sequence ID" value="ESL02702.1"/>
    <property type="molecule type" value="Genomic_DNA"/>
</dbReference>
<protein>
    <submittedName>
        <fullName evidence="1">Uncharacterized protein</fullName>
    </submittedName>
</protein>
<name>V2Y3P5_9FIRM</name>
<sequence>MRAHTIYWDVSIESIKTLRSFIRILHGKYKKKIIKKYENGLQI</sequence>
<proteinExistence type="predicted"/>
<keyword evidence="2" id="KW-1185">Reference proteome</keyword>
<comment type="caution">
    <text evidence="1">The sequence shown here is derived from an EMBL/GenBank/DDBJ whole genome shotgun (WGS) entry which is preliminary data.</text>
</comment>
<evidence type="ECO:0000313" key="1">
    <source>
        <dbReference type="EMBL" id="ESL02702.1"/>
    </source>
</evidence>
<accession>V2Y3P5</accession>
<evidence type="ECO:0000313" key="2">
    <source>
        <dbReference type="Proteomes" id="UP000018227"/>
    </source>
</evidence>
<dbReference type="AlphaFoldDB" id="V2Y3P5"/>
<dbReference type="STRING" id="592026.GCWU0000282_001572"/>
<dbReference type="Proteomes" id="UP000018227">
    <property type="component" value="Unassembled WGS sequence"/>
</dbReference>
<dbReference type="HOGENOM" id="CLU_3231301_0_0_9"/>
<organism evidence="1 2">
    <name type="scientific">Catonella morbi ATCC 51271</name>
    <dbReference type="NCBI Taxonomy" id="592026"/>
    <lineage>
        <taxon>Bacteria</taxon>
        <taxon>Bacillati</taxon>
        <taxon>Bacillota</taxon>
        <taxon>Clostridia</taxon>
        <taxon>Lachnospirales</taxon>
        <taxon>Lachnospiraceae</taxon>
        <taxon>Catonella</taxon>
    </lineage>
</organism>
<gene>
    <name evidence="1" type="ORF">GCWU0000282_001572</name>
</gene>